<evidence type="ECO:0000313" key="3">
    <source>
        <dbReference type="EMBL" id="MFC6147526.1"/>
    </source>
</evidence>
<dbReference type="Proteomes" id="UP001596244">
    <property type="component" value="Unassembled WGS sequence"/>
</dbReference>
<comment type="caution">
    <text evidence="3">The sequence shown here is derived from an EMBL/GenBank/DDBJ whole genome shotgun (WGS) entry which is preliminary data.</text>
</comment>
<name>A0ABW1QG55_9CORY</name>
<evidence type="ECO:0000313" key="4">
    <source>
        <dbReference type="Proteomes" id="UP001596244"/>
    </source>
</evidence>
<keyword evidence="2" id="KW-0472">Membrane</keyword>
<reference evidence="4" key="1">
    <citation type="journal article" date="2019" name="Int. J. Syst. Evol. Microbiol.">
        <title>The Global Catalogue of Microorganisms (GCM) 10K type strain sequencing project: providing services to taxonomists for standard genome sequencing and annotation.</title>
        <authorList>
            <consortium name="The Broad Institute Genomics Platform"/>
            <consortium name="The Broad Institute Genome Sequencing Center for Infectious Disease"/>
            <person name="Wu L."/>
            <person name="Ma J."/>
        </authorList>
    </citation>
    <scope>NUCLEOTIDE SEQUENCE [LARGE SCALE GENOMIC DNA]</scope>
    <source>
        <strain evidence="4">CCUG 51943</strain>
    </source>
</reference>
<sequence>MTYEPFAQPGQPHQPVMAQPGAGAGSENFFAALLDLSFSQFITVKFAKYLYLLAIILHVLVVLFVAAGTSVREGSFLVFLGTLIGGSLLALLSLIGVRLGLELAVAIIRTAQNTAR</sequence>
<keyword evidence="2" id="KW-1133">Transmembrane helix</keyword>
<dbReference type="InterPro" id="IPR025557">
    <property type="entry name" value="DUF4282"/>
</dbReference>
<organism evidence="3 4">
    <name type="scientific">Corynebacterium nasicanis</name>
    <dbReference type="NCBI Taxonomy" id="1448267"/>
    <lineage>
        <taxon>Bacteria</taxon>
        <taxon>Bacillati</taxon>
        <taxon>Actinomycetota</taxon>
        <taxon>Actinomycetes</taxon>
        <taxon>Mycobacteriales</taxon>
        <taxon>Corynebacteriaceae</taxon>
        <taxon>Corynebacterium</taxon>
    </lineage>
</organism>
<feature type="region of interest" description="Disordered" evidence="1">
    <location>
        <begin position="1"/>
        <end position="20"/>
    </location>
</feature>
<evidence type="ECO:0000256" key="1">
    <source>
        <dbReference type="SAM" id="MobiDB-lite"/>
    </source>
</evidence>
<keyword evidence="4" id="KW-1185">Reference proteome</keyword>
<feature type="transmembrane region" description="Helical" evidence="2">
    <location>
        <begin position="76"/>
        <end position="101"/>
    </location>
</feature>
<dbReference type="RefSeq" id="WP_377002135.1">
    <property type="nucleotide sequence ID" value="NZ_JBHSQE010000009.1"/>
</dbReference>
<dbReference type="EMBL" id="JBHSQE010000009">
    <property type="protein sequence ID" value="MFC6147526.1"/>
    <property type="molecule type" value="Genomic_DNA"/>
</dbReference>
<accession>A0ABW1QG55</accession>
<protein>
    <submittedName>
        <fullName evidence="3">DUF4282 domain-containing protein</fullName>
    </submittedName>
</protein>
<evidence type="ECO:0000256" key="2">
    <source>
        <dbReference type="SAM" id="Phobius"/>
    </source>
</evidence>
<proteinExistence type="predicted"/>
<dbReference type="Pfam" id="PF14110">
    <property type="entry name" value="DUF4282"/>
    <property type="match status" value="1"/>
</dbReference>
<gene>
    <name evidence="3" type="ORF">ACFPUZ_12005</name>
</gene>
<feature type="transmembrane region" description="Helical" evidence="2">
    <location>
        <begin position="49"/>
        <end position="70"/>
    </location>
</feature>
<keyword evidence="2" id="KW-0812">Transmembrane</keyword>